<dbReference type="RefSeq" id="WP_162261090.1">
    <property type="nucleotide sequence ID" value="NZ_AYZJ01000010.1"/>
</dbReference>
<protein>
    <recommendedName>
        <fullName evidence="1">N-acetyltransferase domain-containing protein</fullName>
    </recommendedName>
</protein>
<dbReference type="STRING" id="1423730.FC75_GL000389"/>
<gene>
    <name evidence="2" type="ORF">FC75_GL000389</name>
</gene>
<dbReference type="GO" id="GO:0016747">
    <property type="term" value="F:acyltransferase activity, transferring groups other than amino-acyl groups"/>
    <property type="evidence" value="ECO:0007669"/>
    <property type="project" value="InterPro"/>
</dbReference>
<keyword evidence="3" id="KW-1185">Reference proteome</keyword>
<dbReference type="AlphaFoldDB" id="A0A0R2FAU5"/>
<dbReference type="InterPro" id="IPR016181">
    <property type="entry name" value="Acyl_CoA_acyltransferase"/>
</dbReference>
<reference evidence="2 3" key="1">
    <citation type="journal article" date="2015" name="Genome Announc.">
        <title>Expanding the biotechnology potential of lactobacilli through comparative genomics of 213 strains and associated genera.</title>
        <authorList>
            <person name="Sun Z."/>
            <person name="Harris H.M."/>
            <person name="McCann A."/>
            <person name="Guo C."/>
            <person name="Argimon S."/>
            <person name="Zhang W."/>
            <person name="Yang X."/>
            <person name="Jeffery I.B."/>
            <person name="Cooney J.C."/>
            <person name="Kagawa T.F."/>
            <person name="Liu W."/>
            <person name="Song Y."/>
            <person name="Salvetti E."/>
            <person name="Wrobel A."/>
            <person name="Rasinkangas P."/>
            <person name="Parkhill J."/>
            <person name="Rea M.C."/>
            <person name="O'Sullivan O."/>
            <person name="Ritari J."/>
            <person name="Douillard F.P."/>
            <person name="Paul Ross R."/>
            <person name="Yang R."/>
            <person name="Briner A.E."/>
            <person name="Felis G.E."/>
            <person name="de Vos W.M."/>
            <person name="Barrangou R."/>
            <person name="Klaenhammer T.R."/>
            <person name="Caufield P.W."/>
            <person name="Cui Y."/>
            <person name="Zhang H."/>
            <person name="O'Toole P.W."/>
        </authorList>
    </citation>
    <scope>NUCLEOTIDE SEQUENCE [LARGE SCALE GENOMIC DNA]</scope>
    <source>
        <strain evidence="2 3">DSM 22697</strain>
    </source>
</reference>
<dbReference type="InterPro" id="IPR051531">
    <property type="entry name" value="N-acetyltransferase"/>
</dbReference>
<dbReference type="EMBL" id="AYZJ01000010">
    <property type="protein sequence ID" value="KRN25475.1"/>
    <property type="molecule type" value="Genomic_DNA"/>
</dbReference>
<dbReference type="Gene3D" id="3.40.630.30">
    <property type="match status" value="1"/>
</dbReference>
<dbReference type="InterPro" id="IPR000182">
    <property type="entry name" value="GNAT_dom"/>
</dbReference>
<name>A0A0R2FAU5_9LACO</name>
<sequence>MAQYSRLETVRLTLRPFLLSDAEALLENGRDPRANQWSLRFADLSAAEANIRRYWLGQPAGKWVIEQDGVFLGAVECHLHQDIEAVEIGYLLLPKYWGQGVATEAARAVMQLAFGPLEAQSVLIGCDESNQQSASVARRLGLHLAWLVFSAHQDAETWWVRYR</sequence>
<dbReference type="Proteomes" id="UP000050865">
    <property type="component" value="Unassembled WGS sequence"/>
</dbReference>
<organism evidence="2 3">
    <name type="scientific">Lacticaseibacillus camelliae DSM 22697 = JCM 13995</name>
    <dbReference type="NCBI Taxonomy" id="1423730"/>
    <lineage>
        <taxon>Bacteria</taxon>
        <taxon>Bacillati</taxon>
        <taxon>Bacillota</taxon>
        <taxon>Bacilli</taxon>
        <taxon>Lactobacillales</taxon>
        <taxon>Lactobacillaceae</taxon>
        <taxon>Lacticaseibacillus</taxon>
    </lineage>
</organism>
<dbReference type="PROSITE" id="PS51186">
    <property type="entry name" value="GNAT"/>
    <property type="match status" value="1"/>
</dbReference>
<dbReference type="SUPFAM" id="SSF55729">
    <property type="entry name" value="Acyl-CoA N-acyltransferases (Nat)"/>
    <property type="match status" value="1"/>
</dbReference>
<evidence type="ECO:0000313" key="3">
    <source>
        <dbReference type="Proteomes" id="UP000050865"/>
    </source>
</evidence>
<evidence type="ECO:0000259" key="1">
    <source>
        <dbReference type="PROSITE" id="PS51186"/>
    </source>
</evidence>
<dbReference type="CDD" id="cd04301">
    <property type="entry name" value="NAT_SF"/>
    <property type="match status" value="1"/>
</dbReference>
<accession>A0A0R2FAU5</accession>
<proteinExistence type="predicted"/>
<comment type="caution">
    <text evidence="2">The sequence shown here is derived from an EMBL/GenBank/DDBJ whole genome shotgun (WGS) entry which is preliminary data.</text>
</comment>
<feature type="domain" description="N-acetyltransferase" evidence="1">
    <location>
        <begin position="12"/>
        <end position="163"/>
    </location>
</feature>
<dbReference type="Pfam" id="PF13302">
    <property type="entry name" value="Acetyltransf_3"/>
    <property type="match status" value="1"/>
</dbReference>
<evidence type="ECO:0000313" key="2">
    <source>
        <dbReference type="EMBL" id="KRN25475.1"/>
    </source>
</evidence>
<dbReference type="PANTHER" id="PTHR43792">
    <property type="entry name" value="GNAT FAMILY, PUTATIVE (AFU_ORTHOLOGUE AFUA_3G00765)-RELATED-RELATED"/>
    <property type="match status" value="1"/>
</dbReference>
<dbReference type="PATRIC" id="fig|1423730.4.peg.408"/>